<keyword evidence="3" id="KW-1185">Reference proteome</keyword>
<evidence type="ECO:0000256" key="1">
    <source>
        <dbReference type="SAM" id="MobiDB-lite"/>
    </source>
</evidence>
<dbReference type="EMBL" id="VZUH01003023">
    <property type="protein sequence ID" value="NXU87229.1"/>
    <property type="molecule type" value="Genomic_DNA"/>
</dbReference>
<sequence length="120" mass="12286">RGGPRAAGPGWALPAAPRPCPARGCGEEAALRALGLSAEQAERLRRIQPGLGPERRGEAAEQLLLLGLSAGAALALLERSPAVLRVPAERLRERGRELRRLGLHGGKGGAGKGIGDGPGL</sequence>
<organism evidence="2 3">
    <name type="scientific">Xiphorhynchus elegans</name>
    <name type="common">elegant woodcreeper</name>
    <dbReference type="NCBI Taxonomy" id="269412"/>
    <lineage>
        <taxon>Eukaryota</taxon>
        <taxon>Metazoa</taxon>
        <taxon>Chordata</taxon>
        <taxon>Craniata</taxon>
        <taxon>Vertebrata</taxon>
        <taxon>Euteleostomi</taxon>
        <taxon>Archelosauria</taxon>
        <taxon>Archosauria</taxon>
        <taxon>Dinosauria</taxon>
        <taxon>Saurischia</taxon>
        <taxon>Theropoda</taxon>
        <taxon>Coelurosauria</taxon>
        <taxon>Aves</taxon>
        <taxon>Neognathae</taxon>
        <taxon>Neoaves</taxon>
        <taxon>Telluraves</taxon>
        <taxon>Australaves</taxon>
        <taxon>Passeriformes</taxon>
        <taxon>Dendrocolaptidae</taxon>
        <taxon>Xiphorhynchus</taxon>
    </lineage>
</organism>
<protein>
    <submittedName>
        <fullName evidence="2">MTEF4 factor</fullName>
    </submittedName>
</protein>
<name>A0A7L3P7D6_9DEND</name>
<accession>A0A7L3P7D6</accession>
<feature type="region of interest" description="Disordered" evidence="1">
    <location>
        <begin position="99"/>
        <end position="120"/>
    </location>
</feature>
<dbReference type="Proteomes" id="UP000551443">
    <property type="component" value="Unassembled WGS sequence"/>
</dbReference>
<feature type="compositionally biased region" description="Gly residues" evidence="1">
    <location>
        <begin position="103"/>
        <end position="120"/>
    </location>
</feature>
<evidence type="ECO:0000313" key="3">
    <source>
        <dbReference type="Proteomes" id="UP000551443"/>
    </source>
</evidence>
<comment type="caution">
    <text evidence="2">The sequence shown here is derived from an EMBL/GenBank/DDBJ whole genome shotgun (WGS) entry which is preliminary data.</text>
</comment>
<feature type="non-terminal residue" evidence="2">
    <location>
        <position position="120"/>
    </location>
</feature>
<evidence type="ECO:0000313" key="2">
    <source>
        <dbReference type="EMBL" id="NXU87229.1"/>
    </source>
</evidence>
<gene>
    <name evidence="2" type="primary">Mterf4</name>
    <name evidence="2" type="ORF">XIPELE_R14341</name>
</gene>
<feature type="non-terminal residue" evidence="2">
    <location>
        <position position="1"/>
    </location>
</feature>
<proteinExistence type="predicted"/>
<dbReference type="AlphaFoldDB" id="A0A7L3P7D6"/>
<reference evidence="2 3" key="1">
    <citation type="submission" date="2019-09" db="EMBL/GenBank/DDBJ databases">
        <title>Bird 10,000 Genomes (B10K) Project - Family phase.</title>
        <authorList>
            <person name="Zhang G."/>
        </authorList>
    </citation>
    <scope>NUCLEOTIDE SEQUENCE [LARGE SCALE GENOMIC DNA]</scope>
    <source>
        <strain evidence="2">OUT-0059</strain>
        <tissue evidence="2">Muscle</tissue>
    </source>
</reference>